<dbReference type="Pfam" id="PF08100">
    <property type="entry name" value="Dimerisation"/>
    <property type="match status" value="1"/>
</dbReference>
<evidence type="ECO:0000256" key="2">
    <source>
        <dbReference type="ARBA" id="ARBA00022603"/>
    </source>
</evidence>
<keyword evidence="2" id="KW-0489">Methyltransferase</keyword>
<dbReference type="AlphaFoldDB" id="A0AA41SRC8"/>
<feature type="domain" description="O-methyltransferase dimerisation" evidence="7">
    <location>
        <begin position="16"/>
        <end position="99"/>
    </location>
</feature>
<keyword evidence="3" id="KW-0808">Transferase</keyword>
<evidence type="ECO:0000259" key="7">
    <source>
        <dbReference type="Pfam" id="PF08100"/>
    </source>
</evidence>
<evidence type="ECO:0000313" key="9">
    <source>
        <dbReference type="Proteomes" id="UP001177140"/>
    </source>
</evidence>
<name>A0AA41SRC8_PAPNU</name>
<dbReference type="GO" id="GO:0032259">
    <property type="term" value="P:methylation"/>
    <property type="evidence" value="ECO:0007669"/>
    <property type="project" value="UniProtKB-KW"/>
</dbReference>
<evidence type="ECO:0000256" key="4">
    <source>
        <dbReference type="ARBA" id="ARBA00022691"/>
    </source>
</evidence>
<dbReference type="InterPro" id="IPR001077">
    <property type="entry name" value="COMT_C"/>
</dbReference>
<dbReference type="InterPro" id="IPR036388">
    <property type="entry name" value="WH-like_DNA-bd_sf"/>
</dbReference>
<keyword evidence="9" id="KW-1185">Reference proteome</keyword>
<dbReference type="InterPro" id="IPR016461">
    <property type="entry name" value="COMT-like"/>
</dbReference>
<dbReference type="SUPFAM" id="SSF46785">
    <property type="entry name" value="Winged helix' DNA-binding domain"/>
    <property type="match status" value="1"/>
</dbReference>
<accession>A0AA41SRC8</accession>
<dbReference type="Gene3D" id="1.10.10.10">
    <property type="entry name" value="Winged helix-like DNA-binding domain superfamily/Winged helix DNA-binding domain"/>
    <property type="match status" value="1"/>
</dbReference>
<dbReference type="Gene3D" id="3.40.50.150">
    <property type="entry name" value="Vaccinia Virus protein VP39"/>
    <property type="match status" value="1"/>
</dbReference>
<dbReference type="InterPro" id="IPR012967">
    <property type="entry name" value="COMT_dimerisation"/>
</dbReference>
<dbReference type="SUPFAM" id="SSF53335">
    <property type="entry name" value="S-adenosyl-L-methionine-dependent methyltransferases"/>
    <property type="match status" value="1"/>
</dbReference>
<organism evidence="8 9">
    <name type="scientific">Papaver nudicaule</name>
    <name type="common">Iceland poppy</name>
    <dbReference type="NCBI Taxonomy" id="74823"/>
    <lineage>
        <taxon>Eukaryota</taxon>
        <taxon>Viridiplantae</taxon>
        <taxon>Streptophyta</taxon>
        <taxon>Embryophyta</taxon>
        <taxon>Tracheophyta</taxon>
        <taxon>Spermatophyta</taxon>
        <taxon>Magnoliopsida</taxon>
        <taxon>Ranunculales</taxon>
        <taxon>Papaveraceae</taxon>
        <taxon>Papaveroideae</taxon>
        <taxon>Papaver</taxon>
    </lineage>
</organism>
<dbReference type="InterPro" id="IPR036390">
    <property type="entry name" value="WH_DNA-bd_sf"/>
</dbReference>
<dbReference type="GO" id="GO:0046983">
    <property type="term" value="F:protein dimerization activity"/>
    <property type="evidence" value="ECO:0007669"/>
    <property type="project" value="InterPro"/>
</dbReference>
<dbReference type="PIRSF" id="PIRSF005739">
    <property type="entry name" value="O-mtase"/>
    <property type="match status" value="1"/>
</dbReference>
<comment type="caution">
    <text evidence="8">The sequence shown here is derived from an EMBL/GenBank/DDBJ whole genome shotgun (WGS) entry which is preliminary data.</text>
</comment>
<evidence type="ECO:0000259" key="6">
    <source>
        <dbReference type="Pfam" id="PF00891"/>
    </source>
</evidence>
<keyword evidence="4" id="KW-0949">S-adenosyl-L-methionine</keyword>
<proteinExistence type="predicted"/>
<dbReference type="PROSITE" id="PS51683">
    <property type="entry name" value="SAM_OMT_II"/>
    <property type="match status" value="1"/>
</dbReference>
<dbReference type="GO" id="GO:0009820">
    <property type="term" value="P:alkaloid metabolic process"/>
    <property type="evidence" value="ECO:0007669"/>
    <property type="project" value="UniProtKB-KW"/>
</dbReference>
<reference evidence="8" key="1">
    <citation type="submission" date="2022-03" db="EMBL/GenBank/DDBJ databases">
        <title>A functionally conserved STORR gene fusion in Papaver species that diverged 16.8 million years ago.</title>
        <authorList>
            <person name="Catania T."/>
        </authorList>
    </citation>
    <scope>NUCLEOTIDE SEQUENCE</scope>
    <source>
        <strain evidence="8">S-191538</strain>
    </source>
</reference>
<dbReference type="EMBL" id="JAJJMA010189373">
    <property type="protein sequence ID" value="MCL7038333.1"/>
    <property type="molecule type" value="Genomic_DNA"/>
</dbReference>
<feature type="domain" description="O-methyltransferase C-terminal" evidence="6">
    <location>
        <begin position="123"/>
        <end position="326"/>
    </location>
</feature>
<sequence>MEVVNKIDQENQAKIWKQIYGFAEPLVLKCAVQLEIAETLHSNVKPMSLSELASKLPVQPVNEDRLHRIMRYLVHMKLFNKDESTHKYSMAPPSKYLLRGWEKSMVDTILCITDKVFLAPLNHLSDGLAGNCDAFEKAWGKSIWDYMSENPEKNQLFNASMACDTRLVTSALVTEGKSIFNDGVNTLVDVGGGTGTAVKAISKAFPDIKCTIYDLPHVIADSPEIPNITKISGDMFKSVPNADAIFMKCILHDWNDEECIQILKRCKEALPKEGKVIIVDIVLDRDSTHPYAKIRLTYDLEMMLTTGGKERTEEEWKKLIDAAGFASYKITQLSAVQSVIEAYPY</sequence>
<keyword evidence="1" id="KW-0017">Alkaloid metabolism</keyword>
<dbReference type="GO" id="GO:0008171">
    <property type="term" value="F:O-methyltransferase activity"/>
    <property type="evidence" value="ECO:0007669"/>
    <property type="project" value="InterPro"/>
</dbReference>
<dbReference type="InterPro" id="IPR029063">
    <property type="entry name" value="SAM-dependent_MTases_sf"/>
</dbReference>
<dbReference type="PANTHER" id="PTHR11746">
    <property type="entry name" value="O-METHYLTRANSFERASE"/>
    <property type="match status" value="1"/>
</dbReference>
<dbReference type="FunFam" id="3.40.50.150:FF:000057">
    <property type="entry name" value="O-methyltransferase ZRP4"/>
    <property type="match status" value="1"/>
</dbReference>
<evidence type="ECO:0000256" key="3">
    <source>
        <dbReference type="ARBA" id="ARBA00022679"/>
    </source>
</evidence>
<feature type="active site" description="Proton acceptor" evidence="5">
    <location>
        <position position="252"/>
    </location>
</feature>
<gene>
    <name evidence="8" type="ORF">MKW94_019144</name>
</gene>
<dbReference type="CDD" id="cd02440">
    <property type="entry name" value="AdoMet_MTases"/>
    <property type="match status" value="1"/>
</dbReference>
<evidence type="ECO:0000313" key="8">
    <source>
        <dbReference type="EMBL" id="MCL7038333.1"/>
    </source>
</evidence>
<dbReference type="Pfam" id="PF00891">
    <property type="entry name" value="Methyltransf_2"/>
    <property type="match status" value="1"/>
</dbReference>
<protein>
    <submittedName>
        <fullName evidence="8">Uncharacterized protein</fullName>
    </submittedName>
</protein>
<dbReference type="Proteomes" id="UP001177140">
    <property type="component" value="Unassembled WGS sequence"/>
</dbReference>
<evidence type="ECO:0000256" key="1">
    <source>
        <dbReference type="ARBA" id="ARBA00022589"/>
    </source>
</evidence>
<evidence type="ECO:0000256" key="5">
    <source>
        <dbReference type="PIRSR" id="PIRSR005739-1"/>
    </source>
</evidence>